<dbReference type="Proteomes" id="UP001185331">
    <property type="component" value="Unassembled WGS sequence"/>
</dbReference>
<evidence type="ECO:0000313" key="1">
    <source>
        <dbReference type="EMBL" id="MDR6218852.1"/>
    </source>
</evidence>
<protein>
    <submittedName>
        <fullName evidence="1">Uncharacterized protein</fullName>
    </submittedName>
</protein>
<organism evidence="1 2">
    <name type="scientific">Deinococcus soli</name>
    <name type="common">ex Cha et al. 2016</name>
    <dbReference type="NCBI Taxonomy" id="1309411"/>
    <lineage>
        <taxon>Bacteria</taxon>
        <taxon>Thermotogati</taxon>
        <taxon>Deinococcota</taxon>
        <taxon>Deinococci</taxon>
        <taxon>Deinococcales</taxon>
        <taxon>Deinococcaceae</taxon>
        <taxon>Deinococcus</taxon>
    </lineage>
</organism>
<comment type="caution">
    <text evidence="1">The sequence shown here is derived from an EMBL/GenBank/DDBJ whole genome shotgun (WGS) entry which is preliminary data.</text>
</comment>
<dbReference type="AlphaFoldDB" id="A0AAE3XE63"/>
<sequence>MSRGPLHEYKDRFTREYIHATPPPGCPLRVGDRVTVINAYGVPIVNRTVMGFTRPGAYAGDRCVYLDWDCYWYPARAKDVFLYLD</sequence>
<proteinExistence type="predicted"/>
<gene>
    <name evidence="1" type="ORF">J2Y00_002449</name>
</gene>
<name>A0AAE3XE63_9DEIO</name>
<accession>A0AAE3XE63</accession>
<reference evidence="1" key="1">
    <citation type="submission" date="2023-07" db="EMBL/GenBank/DDBJ databases">
        <title>Sorghum-associated microbial communities from plants grown in Nebraska, USA.</title>
        <authorList>
            <person name="Schachtman D."/>
        </authorList>
    </citation>
    <scope>NUCLEOTIDE SEQUENCE</scope>
    <source>
        <strain evidence="1">BE330</strain>
    </source>
</reference>
<dbReference type="EMBL" id="JAVDQK010000005">
    <property type="protein sequence ID" value="MDR6218852.1"/>
    <property type="molecule type" value="Genomic_DNA"/>
</dbReference>
<dbReference type="RefSeq" id="WP_309853555.1">
    <property type="nucleotide sequence ID" value="NZ_JAVDQJ010000004.1"/>
</dbReference>
<evidence type="ECO:0000313" key="2">
    <source>
        <dbReference type="Proteomes" id="UP001185331"/>
    </source>
</evidence>